<keyword evidence="4" id="KW-0472">Membrane</keyword>
<dbReference type="InterPro" id="IPR020449">
    <property type="entry name" value="Tscrpt_reg_AraC-type_HTH"/>
</dbReference>
<reference evidence="6 7" key="1">
    <citation type="submission" date="2019-04" db="EMBL/GenBank/DDBJ databases">
        <title>Thalassotalea guangxiensis sp. nov., isolated from sediment of the coastal wetland.</title>
        <authorList>
            <person name="Zheng S."/>
            <person name="Zhang D."/>
        </authorList>
    </citation>
    <scope>NUCLEOTIDE SEQUENCE [LARGE SCALE GENOMIC DNA]</scope>
    <source>
        <strain evidence="6 7">ZS-4</strain>
    </source>
</reference>
<feature type="transmembrane region" description="Helical" evidence="4">
    <location>
        <begin position="6"/>
        <end position="24"/>
    </location>
</feature>
<accession>A0A4U1B538</accession>
<feature type="transmembrane region" description="Helical" evidence="4">
    <location>
        <begin position="193"/>
        <end position="211"/>
    </location>
</feature>
<dbReference type="Proteomes" id="UP000307999">
    <property type="component" value="Unassembled WGS sequence"/>
</dbReference>
<dbReference type="PRINTS" id="PR00032">
    <property type="entry name" value="HTHARAC"/>
</dbReference>
<dbReference type="InterPro" id="IPR009057">
    <property type="entry name" value="Homeodomain-like_sf"/>
</dbReference>
<proteinExistence type="predicted"/>
<evidence type="ECO:0000313" key="6">
    <source>
        <dbReference type="EMBL" id="TKB45118.1"/>
    </source>
</evidence>
<dbReference type="InterPro" id="IPR018060">
    <property type="entry name" value="HTH_AraC"/>
</dbReference>
<dbReference type="SUPFAM" id="SSF46689">
    <property type="entry name" value="Homeodomain-like"/>
    <property type="match status" value="1"/>
</dbReference>
<dbReference type="Pfam" id="PF12833">
    <property type="entry name" value="HTH_18"/>
    <property type="match status" value="1"/>
</dbReference>
<evidence type="ECO:0000256" key="4">
    <source>
        <dbReference type="SAM" id="Phobius"/>
    </source>
</evidence>
<evidence type="ECO:0000256" key="3">
    <source>
        <dbReference type="ARBA" id="ARBA00023163"/>
    </source>
</evidence>
<keyword evidence="4" id="KW-1133">Transmembrane helix</keyword>
<evidence type="ECO:0000313" key="7">
    <source>
        <dbReference type="Proteomes" id="UP000307999"/>
    </source>
</evidence>
<dbReference type="RefSeq" id="WP_136735976.1">
    <property type="nucleotide sequence ID" value="NZ_SWDB01000022.1"/>
</dbReference>
<keyword evidence="2" id="KW-0238">DNA-binding</keyword>
<dbReference type="PROSITE" id="PS00041">
    <property type="entry name" value="HTH_ARAC_FAMILY_1"/>
    <property type="match status" value="1"/>
</dbReference>
<feature type="transmembrane region" description="Helical" evidence="4">
    <location>
        <begin position="36"/>
        <end position="55"/>
    </location>
</feature>
<feature type="transmembrane region" description="Helical" evidence="4">
    <location>
        <begin position="127"/>
        <end position="149"/>
    </location>
</feature>
<dbReference type="OrthoDB" id="345413at2"/>
<evidence type="ECO:0000256" key="2">
    <source>
        <dbReference type="ARBA" id="ARBA00023125"/>
    </source>
</evidence>
<dbReference type="PANTHER" id="PTHR43280:SF29">
    <property type="entry name" value="ARAC-FAMILY TRANSCRIPTIONAL REGULATOR"/>
    <property type="match status" value="1"/>
</dbReference>
<organism evidence="6 7">
    <name type="scientific">Thalassotalea mangrovi</name>
    <dbReference type="NCBI Taxonomy" id="2572245"/>
    <lineage>
        <taxon>Bacteria</taxon>
        <taxon>Pseudomonadati</taxon>
        <taxon>Pseudomonadota</taxon>
        <taxon>Gammaproteobacteria</taxon>
        <taxon>Alteromonadales</taxon>
        <taxon>Colwelliaceae</taxon>
        <taxon>Thalassotalea</taxon>
    </lineage>
</organism>
<keyword evidence="4" id="KW-0812">Transmembrane</keyword>
<name>A0A4U1B538_9GAMM</name>
<dbReference type="GO" id="GO:0043565">
    <property type="term" value="F:sequence-specific DNA binding"/>
    <property type="evidence" value="ECO:0007669"/>
    <property type="project" value="InterPro"/>
</dbReference>
<dbReference type="SMART" id="SM00342">
    <property type="entry name" value="HTH_ARAC"/>
    <property type="match status" value="1"/>
</dbReference>
<dbReference type="EMBL" id="SWDB01000022">
    <property type="protein sequence ID" value="TKB45118.1"/>
    <property type="molecule type" value="Genomic_DNA"/>
</dbReference>
<evidence type="ECO:0000259" key="5">
    <source>
        <dbReference type="PROSITE" id="PS01124"/>
    </source>
</evidence>
<dbReference type="PROSITE" id="PS01124">
    <property type="entry name" value="HTH_ARAC_FAMILY_2"/>
    <property type="match status" value="1"/>
</dbReference>
<keyword evidence="7" id="KW-1185">Reference proteome</keyword>
<protein>
    <submittedName>
        <fullName evidence="6">Helix-turn-helix transcriptional regulator</fullName>
    </submittedName>
</protein>
<feature type="transmembrane region" description="Helical" evidence="4">
    <location>
        <begin position="95"/>
        <end position="115"/>
    </location>
</feature>
<feature type="transmembrane region" description="Helical" evidence="4">
    <location>
        <begin position="61"/>
        <end position="83"/>
    </location>
</feature>
<dbReference type="PANTHER" id="PTHR43280">
    <property type="entry name" value="ARAC-FAMILY TRANSCRIPTIONAL REGULATOR"/>
    <property type="match status" value="1"/>
</dbReference>
<keyword evidence="1" id="KW-0805">Transcription regulation</keyword>
<dbReference type="InterPro" id="IPR018062">
    <property type="entry name" value="HTH_AraC-typ_CS"/>
</dbReference>
<evidence type="ECO:0000256" key="1">
    <source>
        <dbReference type="ARBA" id="ARBA00023015"/>
    </source>
</evidence>
<feature type="domain" description="HTH araC/xylS-type" evidence="5">
    <location>
        <begin position="239"/>
        <end position="343"/>
    </location>
</feature>
<keyword evidence="3" id="KW-0804">Transcription</keyword>
<dbReference type="AlphaFoldDB" id="A0A4U1B538"/>
<sequence>MSSLNLFLSHFAFAQFTLALLVLFPRAGQSLQIRLYCVLMLTTMFYLLPQVIGPLTLYSPLWLLVFLASNILPGVFFLVGLSVFSDHIEIRLWQYLLAVTPLTIACIAQIMLAYANPASALVESLALTAKVSVMLIELGLILYTLFIALKFWRNDLVAERRFIRGAVISFCAAYIFLVIFVEQLLGVRGDWLLTGKLSLLAILATGLNMMLMQVKANSMFEPPQQIPEKTDANEPLLQQLNKAMLNDKLYQQEGITIARLAKHLGYGEQKLRALINGVLGYRNFNDYLNFFRIEEVSKQLLLPENTSTPILTLAMNSGFRSLSSFNKAFKDTHGVTPSQYRKNHGITYK</sequence>
<gene>
    <name evidence="6" type="ORF">E8M12_09830</name>
</gene>
<dbReference type="GO" id="GO:0003700">
    <property type="term" value="F:DNA-binding transcription factor activity"/>
    <property type="evidence" value="ECO:0007669"/>
    <property type="project" value="InterPro"/>
</dbReference>
<comment type="caution">
    <text evidence="6">The sequence shown here is derived from an EMBL/GenBank/DDBJ whole genome shotgun (WGS) entry which is preliminary data.</text>
</comment>
<feature type="transmembrane region" description="Helical" evidence="4">
    <location>
        <begin position="161"/>
        <end position="181"/>
    </location>
</feature>
<dbReference type="Gene3D" id="1.10.10.60">
    <property type="entry name" value="Homeodomain-like"/>
    <property type="match status" value="1"/>
</dbReference>